<gene>
    <name evidence="4" type="ORF">N2599_32430</name>
</gene>
<keyword evidence="5" id="KW-1185">Reference proteome</keyword>
<evidence type="ECO:0000313" key="5">
    <source>
        <dbReference type="Proteomes" id="UP001060123"/>
    </source>
</evidence>
<dbReference type="Gene3D" id="3.40.50.720">
    <property type="entry name" value="NAD(P)-binding Rossmann-like Domain"/>
    <property type="match status" value="2"/>
</dbReference>
<dbReference type="InterPro" id="IPR006140">
    <property type="entry name" value="D-isomer_DH_NAD-bd"/>
</dbReference>
<dbReference type="SUPFAM" id="SSF51735">
    <property type="entry name" value="NAD(P)-binding Rossmann-fold domains"/>
    <property type="match status" value="1"/>
</dbReference>
<sequence>MLVNMARGNMVNQDAVVEMLVSKQLGGAALDVLDKKPAVPAALLDLDNVVLSPQQGSRTEETRAAVGDLIVANLTANFPGKPLIVRHSENPSWNGLPAFTAGHVAAPDLAEVLSGDSDRNQTLSCGIHLDEVRRSTMPQTVVQSIGPRFESV</sequence>
<keyword evidence="1" id="KW-0560">Oxidoreductase</keyword>
<evidence type="ECO:0000256" key="1">
    <source>
        <dbReference type="ARBA" id="ARBA00023002"/>
    </source>
</evidence>
<dbReference type="PANTHER" id="PTHR10996">
    <property type="entry name" value="2-HYDROXYACID DEHYDROGENASE-RELATED"/>
    <property type="match status" value="1"/>
</dbReference>
<organism evidence="4 5">
    <name type="scientific">Rhizobium sullae</name>
    <name type="common">Rhizobium hedysari</name>
    <dbReference type="NCBI Taxonomy" id="50338"/>
    <lineage>
        <taxon>Bacteria</taxon>
        <taxon>Pseudomonadati</taxon>
        <taxon>Pseudomonadota</taxon>
        <taxon>Alphaproteobacteria</taxon>
        <taxon>Hyphomicrobiales</taxon>
        <taxon>Rhizobiaceae</taxon>
        <taxon>Rhizobium/Agrobacterium group</taxon>
        <taxon>Rhizobium</taxon>
    </lineage>
</organism>
<protein>
    <recommendedName>
        <fullName evidence="3">D-isomer specific 2-hydroxyacid dehydrogenase NAD-binding domain-containing protein</fullName>
    </recommendedName>
</protein>
<dbReference type="InterPro" id="IPR036291">
    <property type="entry name" value="NAD(P)-bd_dom_sf"/>
</dbReference>
<name>A0ABY5XTN8_RHISU</name>
<accession>A0ABY5XTN8</accession>
<keyword evidence="4" id="KW-0614">Plasmid</keyword>
<feature type="domain" description="D-isomer specific 2-hydroxyacid dehydrogenase NAD-binding" evidence="3">
    <location>
        <begin position="1"/>
        <end position="53"/>
    </location>
</feature>
<evidence type="ECO:0000313" key="4">
    <source>
        <dbReference type="EMBL" id="UWU17451.1"/>
    </source>
</evidence>
<reference evidence="4" key="1">
    <citation type="submission" date="2022-09" db="EMBL/GenBank/DDBJ databases">
        <title>Australian commercial rhizobial inoculants.</title>
        <authorList>
            <person name="Kohlmeier M.G."/>
            <person name="O'Hara G.W."/>
            <person name="Colombi E."/>
            <person name="Ramsay J.P."/>
            <person name="Terpolilli J."/>
        </authorList>
    </citation>
    <scope>NUCLEOTIDE SEQUENCE</scope>
    <source>
        <strain evidence="4">WSM1592</strain>
        <plasmid evidence="4">pWSM1592_1</plasmid>
    </source>
</reference>
<evidence type="ECO:0000259" key="3">
    <source>
        <dbReference type="Pfam" id="PF02826"/>
    </source>
</evidence>
<keyword evidence="2" id="KW-0520">NAD</keyword>
<dbReference type="PANTHER" id="PTHR10996:SF178">
    <property type="entry name" value="2-HYDROXYACID DEHYDROGENASE YGL185C-RELATED"/>
    <property type="match status" value="1"/>
</dbReference>
<dbReference type="EMBL" id="CP104144">
    <property type="protein sequence ID" value="UWU17451.1"/>
    <property type="molecule type" value="Genomic_DNA"/>
</dbReference>
<geneLocation type="plasmid" evidence="4 5">
    <name>pWSM1592_1</name>
</geneLocation>
<evidence type="ECO:0000256" key="2">
    <source>
        <dbReference type="ARBA" id="ARBA00023027"/>
    </source>
</evidence>
<dbReference type="Proteomes" id="UP001060123">
    <property type="component" value="Plasmid pWSM1592_1"/>
</dbReference>
<dbReference type="InterPro" id="IPR050223">
    <property type="entry name" value="D-isomer_2-hydroxyacid_DH"/>
</dbReference>
<proteinExistence type="predicted"/>
<dbReference type="Pfam" id="PF02826">
    <property type="entry name" value="2-Hacid_dh_C"/>
    <property type="match status" value="1"/>
</dbReference>
<dbReference type="RefSeq" id="WP_037141370.1">
    <property type="nucleotide sequence ID" value="NZ_CP104144.1"/>
</dbReference>